<evidence type="ECO:0000313" key="3">
    <source>
        <dbReference type="EMBL" id="KNC83410.1"/>
    </source>
</evidence>
<feature type="domain" description="Ras-GEF" evidence="2">
    <location>
        <begin position="15"/>
        <end position="130"/>
    </location>
</feature>
<dbReference type="InterPro" id="IPR023578">
    <property type="entry name" value="Ras_GEF_dom_sf"/>
</dbReference>
<dbReference type="EMBL" id="KQ241835">
    <property type="protein sequence ID" value="KNC83410.1"/>
    <property type="molecule type" value="Genomic_DNA"/>
</dbReference>
<dbReference type="GeneID" id="25904831"/>
<reference evidence="3 4" key="1">
    <citation type="submission" date="2011-02" db="EMBL/GenBank/DDBJ databases">
        <title>The Genome Sequence of Sphaeroforma arctica JP610.</title>
        <authorList>
            <consortium name="The Broad Institute Genome Sequencing Platform"/>
            <person name="Russ C."/>
            <person name="Cuomo C."/>
            <person name="Young S.K."/>
            <person name="Zeng Q."/>
            <person name="Gargeya S."/>
            <person name="Alvarado L."/>
            <person name="Berlin A."/>
            <person name="Chapman S.B."/>
            <person name="Chen Z."/>
            <person name="Freedman E."/>
            <person name="Gellesch M."/>
            <person name="Goldberg J."/>
            <person name="Griggs A."/>
            <person name="Gujja S."/>
            <person name="Heilman E."/>
            <person name="Heiman D."/>
            <person name="Howarth C."/>
            <person name="Mehta T."/>
            <person name="Neiman D."/>
            <person name="Pearson M."/>
            <person name="Roberts A."/>
            <person name="Saif S."/>
            <person name="Shea T."/>
            <person name="Shenoy N."/>
            <person name="Sisk P."/>
            <person name="Stolte C."/>
            <person name="Sykes S."/>
            <person name="White J."/>
            <person name="Yandava C."/>
            <person name="Burger G."/>
            <person name="Gray M.W."/>
            <person name="Holland P.W.H."/>
            <person name="King N."/>
            <person name="Lang F.B.F."/>
            <person name="Roger A.J."/>
            <person name="Ruiz-Trillo I."/>
            <person name="Haas B."/>
            <person name="Nusbaum C."/>
            <person name="Birren B."/>
        </authorList>
    </citation>
    <scope>NUCLEOTIDE SEQUENCE [LARGE SCALE GENOMIC DNA]</scope>
    <source>
        <strain evidence="3 4">JP610</strain>
    </source>
</reference>
<evidence type="ECO:0000259" key="2">
    <source>
        <dbReference type="Pfam" id="PF00617"/>
    </source>
</evidence>
<proteinExistence type="predicted"/>
<protein>
    <recommendedName>
        <fullName evidence="2">Ras-GEF domain-containing protein</fullName>
    </recommendedName>
</protein>
<dbReference type="InterPro" id="IPR036964">
    <property type="entry name" value="RASGEF_cat_dom_sf"/>
</dbReference>
<dbReference type="SUPFAM" id="SSF48366">
    <property type="entry name" value="Ras GEF"/>
    <property type="match status" value="1"/>
</dbReference>
<dbReference type="RefSeq" id="XP_014157312.1">
    <property type="nucleotide sequence ID" value="XM_014301837.1"/>
</dbReference>
<dbReference type="Proteomes" id="UP000054560">
    <property type="component" value="Unassembled WGS sequence"/>
</dbReference>
<dbReference type="GO" id="GO:0005085">
    <property type="term" value="F:guanyl-nucleotide exchange factor activity"/>
    <property type="evidence" value="ECO:0007669"/>
    <property type="project" value="UniProtKB-KW"/>
</dbReference>
<dbReference type="AlphaFoldDB" id="A0A0L0G2V4"/>
<evidence type="ECO:0000256" key="1">
    <source>
        <dbReference type="ARBA" id="ARBA00022658"/>
    </source>
</evidence>
<gene>
    <name evidence="3" type="ORF">SARC_04327</name>
</gene>
<dbReference type="GO" id="GO:0007264">
    <property type="term" value="P:small GTPase-mediated signal transduction"/>
    <property type="evidence" value="ECO:0007669"/>
    <property type="project" value="InterPro"/>
</dbReference>
<dbReference type="Gene3D" id="1.10.840.10">
    <property type="entry name" value="Ras guanine-nucleotide exchange factors catalytic domain"/>
    <property type="match status" value="1"/>
</dbReference>
<keyword evidence="4" id="KW-1185">Reference proteome</keyword>
<evidence type="ECO:0000313" key="4">
    <source>
        <dbReference type="Proteomes" id="UP000054560"/>
    </source>
</evidence>
<dbReference type="STRING" id="667725.A0A0L0G2V4"/>
<dbReference type="InterPro" id="IPR008937">
    <property type="entry name" value="Ras-like_GEF"/>
</dbReference>
<accession>A0A0L0G2V4</accession>
<organism evidence="3 4">
    <name type="scientific">Sphaeroforma arctica JP610</name>
    <dbReference type="NCBI Taxonomy" id="667725"/>
    <lineage>
        <taxon>Eukaryota</taxon>
        <taxon>Ichthyosporea</taxon>
        <taxon>Ichthyophonida</taxon>
        <taxon>Sphaeroforma</taxon>
    </lineage>
</organism>
<sequence>MHLSTYHSGLLSRHQEQAPGILRVLRRHNSVCLFAASLVLDSKPGQERFQCVVQLLRLALWLKKKGCYDTVFALHDGLHSPAVKRLDTCWAMVDRVPGYAEMRAQIQRLCSPANDFDKYRTEVAEVSHHRGLVYDFFVCYDLYISPESLMDKICYEVFYDFGTMSFLKMYRAIRIEVVVEDVQVHITPGLLISMPVVFVDVSAKRIEVFVIPCT</sequence>
<name>A0A0L0G2V4_9EUKA</name>
<dbReference type="InterPro" id="IPR001895">
    <property type="entry name" value="RASGEF_cat_dom"/>
</dbReference>
<dbReference type="PANTHER" id="PTHR23113:SF99">
    <property type="entry name" value="RASGEF DOMAIN-CONTAINING PROTEIN"/>
    <property type="match status" value="1"/>
</dbReference>
<keyword evidence="1" id="KW-0344">Guanine-nucleotide releasing factor</keyword>
<dbReference type="PANTHER" id="PTHR23113">
    <property type="entry name" value="GUANINE NUCLEOTIDE EXCHANGE FACTOR"/>
    <property type="match status" value="1"/>
</dbReference>
<dbReference type="Pfam" id="PF00617">
    <property type="entry name" value="RasGEF"/>
    <property type="match status" value="1"/>
</dbReference>